<sequence length="225" mass="25869">MTFLFRGNPNRKIEEDVMNATLILLSPLLFLLVYWVNINFMRDQAFVYLAKSFLAGKTYFLTSPGGWADSALFMGHYYWPLGPFPAVVMIPFVYLFGLAGANFYQGHLQFILVFGVIFLVSKLVAKFFKNSLDIIFLTFAFGFSSAFLGLALRPSSWFFSQVIATFLLTLFLYEFLDKKRYWFLGIISALLFLTRITTALVVLVPLLDLLFGQESLRRRFIKALM</sequence>
<feature type="transmembrane region" description="Helical" evidence="1">
    <location>
        <begin position="20"/>
        <end position="38"/>
    </location>
</feature>
<feature type="transmembrane region" description="Helical" evidence="1">
    <location>
        <begin position="110"/>
        <end position="128"/>
    </location>
</feature>
<accession>A0A0G0PMH3</accession>
<feature type="transmembrane region" description="Helical" evidence="1">
    <location>
        <begin position="134"/>
        <end position="152"/>
    </location>
</feature>
<feature type="transmembrane region" description="Helical" evidence="1">
    <location>
        <begin position="157"/>
        <end position="176"/>
    </location>
</feature>
<gene>
    <name evidence="2" type="ORF">UT61_C0031G0012</name>
</gene>
<proteinExistence type="predicted"/>
<name>A0A0G0PMH3_9BACT</name>
<keyword evidence="1" id="KW-0812">Transmembrane</keyword>
<reference evidence="2 3" key="1">
    <citation type="journal article" date="2015" name="Nature">
        <title>rRNA introns, odd ribosomes, and small enigmatic genomes across a large radiation of phyla.</title>
        <authorList>
            <person name="Brown C.T."/>
            <person name="Hug L.A."/>
            <person name="Thomas B.C."/>
            <person name="Sharon I."/>
            <person name="Castelle C.J."/>
            <person name="Singh A."/>
            <person name="Wilkins M.J."/>
            <person name="Williams K.H."/>
            <person name="Banfield J.F."/>
        </authorList>
    </citation>
    <scope>NUCLEOTIDE SEQUENCE [LARGE SCALE GENOMIC DNA]</scope>
</reference>
<evidence type="ECO:0000256" key="1">
    <source>
        <dbReference type="SAM" id="Phobius"/>
    </source>
</evidence>
<comment type="caution">
    <text evidence="2">The sequence shown here is derived from an EMBL/GenBank/DDBJ whole genome shotgun (WGS) entry which is preliminary data.</text>
</comment>
<evidence type="ECO:0008006" key="4">
    <source>
        <dbReference type="Google" id="ProtNLM"/>
    </source>
</evidence>
<feature type="transmembrane region" description="Helical" evidence="1">
    <location>
        <begin position="82"/>
        <end position="103"/>
    </location>
</feature>
<organism evidence="2 3">
    <name type="scientific">Candidatus Woesebacteria bacterium GW2011_GWA1_39_8</name>
    <dbReference type="NCBI Taxonomy" id="1618552"/>
    <lineage>
        <taxon>Bacteria</taxon>
        <taxon>Candidatus Woeseibacteriota</taxon>
    </lineage>
</organism>
<dbReference type="EMBL" id="LBXL01000031">
    <property type="protein sequence ID" value="KKR29409.1"/>
    <property type="molecule type" value="Genomic_DNA"/>
</dbReference>
<feature type="non-terminal residue" evidence="2">
    <location>
        <position position="225"/>
    </location>
</feature>
<evidence type="ECO:0000313" key="2">
    <source>
        <dbReference type="EMBL" id="KKR29409.1"/>
    </source>
</evidence>
<evidence type="ECO:0000313" key="3">
    <source>
        <dbReference type="Proteomes" id="UP000034793"/>
    </source>
</evidence>
<dbReference type="Proteomes" id="UP000034793">
    <property type="component" value="Unassembled WGS sequence"/>
</dbReference>
<protein>
    <recommendedName>
        <fullName evidence="4">Glycosyltransferase RgtA/B/C/D-like domain-containing protein</fullName>
    </recommendedName>
</protein>
<feature type="transmembrane region" description="Helical" evidence="1">
    <location>
        <begin position="182"/>
        <end position="211"/>
    </location>
</feature>
<dbReference type="AlphaFoldDB" id="A0A0G0PMH3"/>
<keyword evidence="1" id="KW-1133">Transmembrane helix</keyword>
<keyword evidence="1" id="KW-0472">Membrane</keyword>